<dbReference type="Proteomes" id="UP000191112">
    <property type="component" value="Unassembled WGS sequence"/>
</dbReference>
<protein>
    <submittedName>
        <fullName evidence="2">Uncharacterized protein</fullName>
    </submittedName>
</protein>
<accession>A0A1T5DMN6</accession>
<dbReference type="EMBL" id="FUYZ01000002">
    <property type="protein sequence ID" value="SKB72949.1"/>
    <property type="molecule type" value="Genomic_DNA"/>
</dbReference>
<keyword evidence="3" id="KW-1185">Reference proteome</keyword>
<gene>
    <name evidence="2" type="ORF">SAMN05660477_00858</name>
</gene>
<feature type="compositionally biased region" description="Polar residues" evidence="1">
    <location>
        <begin position="104"/>
        <end position="122"/>
    </location>
</feature>
<feature type="compositionally biased region" description="Polar residues" evidence="1">
    <location>
        <begin position="282"/>
        <end position="305"/>
    </location>
</feature>
<dbReference type="RefSeq" id="WP_144038293.1">
    <property type="nucleotide sequence ID" value="NZ_FUYZ01000002.1"/>
</dbReference>
<organism evidence="2 3">
    <name type="scientific">Soonwooa buanensis</name>
    <dbReference type="NCBI Taxonomy" id="619805"/>
    <lineage>
        <taxon>Bacteria</taxon>
        <taxon>Pseudomonadati</taxon>
        <taxon>Bacteroidota</taxon>
        <taxon>Flavobacteriia</taxon>
        <taxon>Flavobacteriales</taxon>
        <taxon>Weeksellaceae</taxon>
        <taxon>Chryseobacterium group</taxon>
        <taxon>Soonwooa</taxon>
    </lineage>
</organism>
<name>A0A1T5DMN6_9FLAO</name>
<feature type="region of interest" description="Disordered" evidence="1">
    <location>
        <begin position="104"/>
        <end position="125"/>
    </location>
</feature>
<dbReference type="AlphaFoldDB" id="A0A1T5DMN6"/>
<dbReference type="STRING" id="619805.SAMN05660477_00858"/>
<dbReference type="OrthoDB" id="1442826at2"/>
<feature type="region of interest" description="Disordered" evidence="1">
    <location>
        <begin position="282"/>
        <end position="311"/>
    </location>
</feature>
<evidence type="ECO:0000256" key="1">
    <source>
        <dbReference type="SAM" id="MobiDB-lite"/>
    </source>
</evidence>
<proteinExistence type="predicted"/>
<evidence type="ECO:0000313" key="3">
    <source>
        <dbReference type="Proteomes" id="UP000191112"/>
    </source>
</evidence>
<evidence type="ECO:0000313" key="2">
    <source>
        <dbReference type="EMBL" id="SKB72949.1"/>
    </source>
</evidence>
<reference evidence="2 3" key="1">
    <citation type="submission" date="2017-02" db="EMBL/GenBank/DDBJ databases">
        <authorList>
            <person name="Peterson S.W."/>
        </authorList>
    </citation>
    <scope>NUCLEOTIDE SEQUENCE [LARGE SCALE GENOMIC DNA]</scope>
    <source>
        <strain evidence="2 3">DSM 22323</strain>
    </source>
</reference>
<sequence length="311" mass="35815">MNYISHLTAFFERASMDTRLNTTHISMYMSLFQFWNFNRFKNPISISRSEIMKVSKISAIATYHKCIKELNAFGYIIYEPSYNPFKGSLVKMLDFEKGKVAQSPQQAIHQSSSEQALNQASPKNKHVEDSLQSGIEQALVPYINNNKHIKPNKTLFVDTQTFFLNIEKLKKVNFQKRKVAPKEKSTNSESRTSIIPNAPVIPSTIVIPSEARNLQTPQFKIPHISEVKLYFEEKDAPIEEGEKFYNHYESNGWLVGGKSKMKNWQAAARNWLLNSKKFNNRQNLPLTDNHQLPTKTNHLSASIKKSYQDPL</sequence>